<feature type="transmembrane region" description="Helical" evidence="1">
    <location>
        <begin position="216"/>
        <end position="236"/>
    </location>
</feature>
<dbReference type="Proteomes" id="UP000053820">
    <property type="component" value="Unassembled WGS sequence"/>
</dbReference>
<dbReference type="HOGENOM" id="CLU_1170779_0_0_1"/>
<sequence length="237" mass="27525">MFVKVSDSQLTAHKYRPCLLVRLQTGSASHNTEQPMQSLSPVQVEWLKVRADEHRELIESNSYWRLYPLVSEQWLQEFDERQPLFPNIPDDVPLTNEQLRELETAISKHMKDVRTWFRLRALNVHKPNRPVKEHPPPCRTQRTQSRVDIYANQNFLVLVQPLLDARAARGDLIGAGAVVTEAWQVCENRLAQESDEVKSEIEQMYRAQDRQRYDQLFSPAFALLAAVFSIVMFSLAL</sequence>
<proteinExistence type="predicted"/>
<keyword evidence="4" id="KW-1185">Reference proteome</keyword>
<protein>
    <submittedName>
        <fullName evidence="3">Uncharacterized protein</fullName>
    </submittedName>
</protein>
<evidence type="ECO:0000256" key="1">
    <source>
        <dbReference type="SAM" id="Phobius"/>
    </source>
</evidence>
<dbReference type="EMBL" id="KN840026">
    <property type="protein sequence ID" value="KIJ57983.1"/>
    <property type="molecule type" value="Genomic_DNA"/>
</dbReference>
<gene>
    <name evidence="3" type="ORF">HYDPIDRAFT_27732</name>
    <name evidence="2" type="ORF">HYDPIDRAFT_34616</name>
</gene>
<keyword evidence="1" id="KW-1133">Transmembrane helix</keyword>
<evidence type="ECO:0000313" key="3">
    <source>
        <dbReference type="EMBL" id="KIJ64995.1"/>
    </source>
</evidence>
<evidence type="ECO:0000313" key="4">
    <source>
        <dbReference type="Proteomes" id="UP000053820"/>
    </source>
</evidence>
<dbReference type="EMBL" id="KN839844">
    <property type="protein sequence ID" value="KIJ64995.1"/>
    <property type="molecule type" value="Genomic_DNA"/>
</dbReference>
<keyword evidence="1" id="KW-0472">Membrane</keyword>
<keyword evidence="1" id="KW-0812">Transmembrane</keyword>
<reference evidence="3 4" key="1">
    <citation type="submission" date="2014-04" db="EMBL/GenBank/DDBJ databases">
        <title>Evolutionary Origins and Diversification of the Mycorrhizal Mutualists.</title>
        <authorList>
            <consortium name="DOE Joint Genome Institute"/>
            <consortium name="Mycorrhizal Genomics Consortium"/>
            <person name="Kohler A."/>
            <person name="Kuo A."/>
            <person name="Nagy L.G."/>
            <person name="Floudas D."/>
            <person name="Copeland A."/>
            <person name="Barry K.W."/>
            <person name="Cichocki N."/>
            <person name="Veneault-Fourrey C."/>
            <person name="LaButti K."/>
            <person name="Lindquist E.A."/>
            <person name="Lipzen A."/>
            <person name="Lundell T."/>
            <person name="Morin E."/>
            <person name="Murat C."/>
            <person name="Riley R."/>
            <person name="Ohm R."/>
            <person name="Sun H."/>
            <person name="Tunlid A."/>
            <person name="Henrissat B."/>
            <person name="Grigoriev I.V."/>
            <person name="Hibbett D.S."/>
            <person name="Martin F."/>
        </authorList>
    </citation>
    <scope>NUCLEOTIDE SEQUENCE [LARGE SCALE GENOMIC DNA]</scope>
    <source>
        <strain evidence="3 4">MD-312</strain>
    </source>
</reference>
<organism evidence="3 4">
    <name type="scientific">Hydnomerulius pinastri MD-312</name>
    <dbReference type="NCBI Taxonomy" id="994086"/>
    <lineage>
        <taxon>Eukaryota</taxon>
        <taxon>Fungi</taxon>
        <taxon>Dikarya</taxon>
        <taxon>Basidiomycota</taxon>
        <taxon>Agaricomycotina</taxon>
        <taxon>Agaricomycetes</taxon>
        <taxon>Agaricomycetidae</taxon>
        <taxon>Boletales</taxon>
        <taxon>Boletales incertae sedis</taxon>
        <taxon>Leucogyrophana</taxon>
    </lineage>
</organism>
<accession>A0A0C9W213</accession>
<dbReference type="OrthoDB" id="2678623at2759"/>
<evidence type="ECO:0000313" key="2">
    <source>
        <dbReference type="EMBL" id="KIJ57983.1"/>
    </source>
</evidence>
<dbReference type="AlphaFoldDB" id="A0A0C9W213"/>
<name>A0A0C9W213_9AGAM</name>